<accession>A0A0A8ZTS7</accession>
<feature type="region of interest" description="Disordered" evidence="1">
    <location>
        <begin position="21"/>
        <end position="52"/>
    </location>
</feature>
<sequence>MGTVAQARRPARYCPEPPRCRCTSPEHRRSRRPGCGSSQHRRCGRTPSSHTR</sequence>
<reference evidence="2" key="1">
    <citation type="submission" date="2014-09" db="EMBL/GenBank/DDBJ databases">
        <authorList>
            <person name="Magalhaes I.L.F."/>
            <person name="Oliveira U."/>
            <person name="Santos F.R."/>
            <person name="Vidigal T.H.D.A."/>
            <person name="Brescovit A.D."/>
            <person name="Santos A.J."/>
        </authorList>
    </citation>
    <scope>NUCLEOTIDE SEQUENCE</scope>
    <source>
        <tissue evidence="2">Shoot tissue taken approximately 20 cm above the soil surface</tissue>
    </source>
</reference>
<organism evidence="2">
    <name type="scientific">Arundo donax</name>
    <name type="common">Giant reed</name>
    <name type="synonym">Donax arundinaceus</name>
    <dbReference type="NCBI Taxonomy" id="35708"/>
    <lineage>
        <taxon>Eukaryota</taxon>
        <taxon>Viridiplantae</taxon>
        <taxon>Streptophyta</taxon>
        <taxon>Embryophyta</taxon>
        <taxon>Tracheophyta</taxon>
        <taxon>Spermatophyta</taxon>
        <taxon>Magnoliopsida</taxon>
        <taxon>Liliopsida</taxon>
        <taxon>Poales</taxon>
        <taxon>Poaceae</taxon>
        <taxon>PACMAD clade</taxon>
        <taxon>Arundinoideae</taxon>
        <taxon>Arundineae</taxon>
        <taxon>Arundo</taxon>
    </lineage>
</organism>
<evidence type="ECO:0000256" key="1">
    <source>
        <dbReference type="SAM" id="MobiDB-lite"/>
    </source>
</evidence>
<dbReference type="EMBL" id="GBRH01259658">
    <property type="protein sequence ID" value="JAD38237.1"/>
    <property type="molecule type" value="Transcribed_RNA"/>
</dbReference>
<name>A0A0A8ZTS7_ARUDO</name>
<proteinExistence type="predicted"/>
<evidence type="ECO:0000313" key="2">
    <source>
        <dbReference type="EMBL" id="JAD38237.1"/>
    </source>
</evidence>
<reference evidence="2" key="2">
    <citation type="journal article" date="2015" name="Data Brief">
        <title>Shoot transcriptome of the giant reed, Arundo donax.</title>
        <authorList>
            <person name="Barrero R.A."/>
            <person name="Guerrero F.D."/>
            <person name="Moolhuijzen P."/>
            <person name="Goolsby J.A."/>
            <person name="Tidwell J."/>
            <person name="Bellgard S.E."/>
            <person name="Bellgard M.I."/>
        </authorList>
    </citation>
    <scope>NUCLEOTIDE SEQUENCE</scope>
    <source>
        <tissue evidence="2">Shoot tissue taken approximately 20 cm above the soil surface</tissue>
    </source>
</reference>
<dbReference type="AlphaFoldDB" id="A0A0A8ZTS7"/>
<protein>
    <submittedName>
        <fullName evidence="2">Uncharacterized protein</fullName>
    </submittedName>
</protein>